<comment type="caution">
    <text evidence="11">The sequence shown here is derived from an EMBL/GenBank/DDBJ whole genome shotgun (WGS) entry which is preliminary data.</text>
</comment>
<gene>
    <name evidence="11" type="ORF">BD324DRAFT_631119</name>
</gene>
<dbReference type="AlphaFoldDB" id="A0A1Y1UCB3"/>
<feature type="compositionally biased region" description="Low complexity" evidence="10">
    <location>
        <begin position="38"/>
        <end position="57"/>
    </location>
</feature>
<dbReference type="Proteomes" id="UP000193218">
    <property type="component" value="Unassembled WGS sequence"/>
</dbReference>
<keyword evidence="5" id="KW-0498">Mitosis</keyword>
<evidence type="ECO:0000313" key="12">
    <source>
        <dbReference type="Proteomes" id="UP000193218"/>
    </source>
</evidence>
<reference evidence="11 12" key="1">
    <citation type="submission" date="2017-03" db="EMBL/GenBank/DDBJ databases">
        <title>Widespread Adenine N6-methylation of Active Genes in Fungi.</title>
        <authorList>
            <consortium name="DOE Joint Genome Institute"/>
            <person name="Mondo S.J."/>
            <person name="Dannebaum R.O."/>
            <person name="Kuo R.C."/>
            <person name="Louie K.B."/>
            <person name="Bewick A.J."/>
            <person name="Labutti K."/>
            <person name="Haridas S."/>
            <person name="Kuo A."/>
            <person name="Salamov A."/>
            <person name="Ahrendt S.R."/>
            <person name="Lau R."/>
            <person name="Bowen B.P."/>
            <person name="Lipzen A."/>
            <person name="Sullivan W."/>
            <person name="Andreopoulos W.B."/>
            <person name="Clum A."/>
            <person name="Lindquist E."/>
            <person name="Daum C."/>
            <person name="Northen T.R."/>
            <person name="Ramamoorthy G."/>
            <person name="Schmitz R.J."/>
            <person name="Gryganskyi A."/>
            <person name="Culley D."/>
            <person name="Magnuson J."/>
            <person name="James T.Y."/>
            <person name="O'Malley M.A."/>
            <person name="Stajich J.E."/>
            <person name="Spatafora J.W."/>
            <person name="Visel A."/>
            <person name="Grigoriev I.V."/>
        </authorList>
    </citation>
    <scope>NUCLEOTIDE SEQUENCE [LARGE SCALE GENOMIC DNA]</scope>
    <source>
        <strain evidence="11 12">NRRL Y-17943</strain>
    </source>
</reference>
<organism evidence="11 12">
    <name type="scientific">Kockovaella imperatae</name>
    <dbReference type="NCBI Taxonomy" id="4999"/>
    <lineage>
        <taxon>Eukaryota</taxon>
        <taxon>Fungi</taxon>
        <taxon>Dikarya</taxon>
        <taxon>Basidiomycota</taxon>
        <taxon>Agaricomycotina</taxon>
        <taxon>Tremellomycetes</taxon>
        <taxon>Tremellales</taxon>
        <taxon>Cuniculitremaceae</taxon>
        <taxon>Kockovaella</taxon>
    </lineage>
</organism>
<protein>
    <submittedName>
        <fullName evidence="11">Uncharacterized protein</fullName>
    </submittedName>
</protein>
<evidence type="ECO:0000256" key="2">
    <source>
        <dbReference type="ARBA" id="ARBA00004629"/>
    </source>
</evidence>
<feature type="compositionally biased region" description="Acidic residues" evidence="10">
    <location>
        <begin position="1"/>
        <end position="11"/>
    </location>
</feature>
<dbReference type="GO" id="GO:0051301">
    <property type="term" value="P:cell division"/>
    <property type="evidence" value="ECO:0007669"/>
    <property type="project" value="UniProtKB-KW"/>
</dbReference>
<evidence type="ECO:0000256" key="4">
    <source>
        <dbReference type="ARBA" id="ARBA00022618"/>
    </source>
</evidence>
<sequence length="346" mass="38501">MSAPPGDEDFTELSPSQAFRPRNPGVVRTPPGGHKPLPSQSTSSATPAAPVATAPEAMETDDAGTRQASSSRTPLKANQANTFETPGQGNEGEAGPSQDMDVEATRTPRSTRKNRPSAQKPMEDVSGMDLEGDESIEEGEYGRRWRKTMETLELATKAAAQKWTAKDLKQSFPSLAEDDSGEMDAIWLQAAQTMRERLLELGMDVMKHYKVPSSLQQIDQVVKEGETYAQEHRKDKHGRRDAWRPDITPEILTAATQLPLYDETHARIRDEYVLLHEDCRKRYLSILEKQARLDEMEGGVAEGIAELEKTISLLGGFPSEEMMVWMEESSAMTAGVRDQRRRQSSR</sequence>
<dbReference type="GO" id="GO:0000444">
    <property type="term" value="C:MIS12/MIND type complex"/>
    <property type="evidence" value="ECO:0007669"/>
    <property type="project" value="InterPro"/>
</dbReference>
<keyword evidence="7" id="KW-0539">Nucleus</keyword>
<keyword evidence="4" id="KW-0132">Cell division</keyword>
<dbReference type="GO" id="GO:0007059">
    <property type="term" value="P:chromosome segregation"/>
    <property type="evidence" value="ECO:0007669"/>
    <property type="project" value="TreeGrafter"/>
</dbReference>
<name>A0A1Y1UCB3_9TREE</name>
<evidence type="ECO:0000256" key="7">
    <source>
        <dbReference type="ARBA" id="ARBA00023242"/>
    </source>
</evidence>
<dbReference type="EMBL" id="NBSH01000010">
    <property type="protein sequence ID" value="ORX35681.1"/>
    <property type="molecule type" value="Genomic_DNA"/>
</dbReference>
<dbReference type="InterPro" id="IPR007128">
    <property type="entry name" value="PMF1/Nnf1"/>
</dbReference>
<evidence type="ECO:0000256" key="1">
    <source>
        <dbReference type="ARBA" id="ARBA00004123"/>
    </source>
</evidence>
<dbReference type="OrthoDB" id="18453at2759"/>
<dbReference type="GeneID" id="33558217"/>
<dbReference type="RefSeq" id="XP_021869845.1">
    <property type="nucleotide sequence ID" value="XM_022016408.1"/>
</dbReference>
<feature type="compositionally biased region" description="Polar residues" evidence="10">
    <location>
        <begin position="66"/>
        <end position="88"/>
    </location>
</feature>
<evidence type="ECO:0000256" key="5">
    <source>
        <dbReference type="ARBA" id="ARBA00022776"/>
    </source>
</evidence>
<keyword evidence="6" id="KW-0995">Kinetochore</keyword>
<evidence type="ECO:0000256" key="10">
    <source>
        <dbReference type="SAM" id="MobiDB-lite"/>
    </source>
</evidence>
<dbReference type="InParanoid" id="A0A1Y1UCB3"/>
<dbReference type="Pfam" id="PF03980">
    <property type="entry name" value="Nnf1"/>
    <property type="match status" value="1"/>
</dbReference>
<evidence type="ECO:0000256" key="9">
    <source>
        <dbReference type="ARBA" id="ARBA00023328"/>
    </source>
</evidence>
<dbReference type="PANTHER" id="PTHR15459">
    <property type="entry name" value="POLYAMINE-MODULATED FACTOR 1"/>
    <property type="match status" value="1"/>
</dbReference>
<accession>A0A1Y1UCB3</accession>
<evidence type="ECO:0000256" key="8">
    <source>
        <dbReference type="ARBA" id="ARBA00023306"/>
    </source>
</evidence>
<keyword evidence="3" id="KW-0158">Chromosome</keyword>
<keyword evidence="9" id="KW-0137">Centromere</keyword>
<keyword evidence="8" id="KW-0131">Cell cycle</keyword>
<proteinExistence type="predicted"/>
<dbReference type="PANTHER" id="PTHR15459:SF3">
    <property type="entry name" value="POLYAMINE-MODULATED FACTOR 1"/>
    <property type="match status" value="1"/>
</dbReference>
<comment type="subcellular location">
    <subcellularLocation>
        <location evidence="2">Chromosome</location>
        <location evidence="2">Centromere</location>
        <location evidence="2">Kinetochore</location>
    </subcellularLocation>
    <subcellularLocation>
        <location evidence="1">Nucleus</location>
    </subcellularLocation>
</comment>
<evidence type="ECO:0000256" key="3">
    <source>
        <dbReference type="ARBA" id="ARBA00022454"/>
    </source>
</evidence>
<keyword evidence="12" id="KW-1185">Reference proteome</keyword>
<evidence type="ECO:0000313" key="11">
    <source>
        <dbReference type="EMBL" id="ORX35681.1"/>
    </source>
</evidence>
<feature type="region of interest" description="Disordered" evidence="10">
    <location>
        <begin position="1"/>
        <end position="127"/>
    </location>
</feature>
<dbReference type="GO" id="GO:0005634">
    <property type="term" value="C:nucleus"/>
    <property type="evidence" value="ECO:0007669"/>
    <property type="project" value="UniProtKB-SubCell"/>
</dbReference>
<evidence type="ECO:0000256" key="6">
    <source>
        <dbReference type="ARBA" id="ARBA00022838"/>
    </source>
</evidence>